<evidence type="ECO:0000256" key="1">
    <source>
        <dbReference type="SAM" id="MobiDB-lite"/>
    </source>
</evidence>
<feature type="region of interest" description="Disordered" evidence="1">
    <location>
        <begin position="588"/>
        <end position="703"/>
    </location>
</feature>
<feature type="region of interest" description="Disordered" evidence="1">
    <location>
        <begin position="30"/>
        <end position="60"/>
    </location>
</feature>
<evidence type="ECO:0000313" key="3">
    <source>
        <dbReference type="EMBL" id="GAQ40719.1"/>
    </source>
</evidence>
<dbReference type="VEuPathDB" id="FungiDB:ASPNIDRAFT2_1183586"/>
<feature type="compositionally biased region" description="Polar residues" evidence="1">
    <location>
        <begin position="1050"/>
        <end position="1059"/>
    </location>
</feature>
<reference evidence="4" key="1">
    <citation type="journal article" date="2016" name="Genome Announc.">
        <title>Draft genome sequence of Aspergillus niger strain An76.</title>
        <authorList>
            <person name="Gong W."/>
            <person name="Cheng Z."/>
            <person name="Zhang H."/>
            <person name="Liu L."/>
            <person name="Gao P."/>
            <person name="Wang L."/>
        </authorList>
    </citation>
    <scope>NUCLEOTIDE SEQUENCE [LARGE SCALE GENOMIC DNA]</scope>
    <source>
        <strain evidence="4">An76</strain>
    </source>
</reference>
<feature type="transmembrane region" description="Helical" evidence="2">
    <location>
        <begin position="914"/>
        <end position="936"/>
    </location>
</feature>
<feature type="region of interest" description="Disordered" evidence="1">
    <location>
        <begin position="342"/>
        <end position="368"/>
    </location>
</feature>
<dbReference type="VEuPathDB" id="FungiDB:ATCC64974_30060"/>
<feature type="region of interest" description="Disordered" evidence="1">
    <location>
        <begin position="551"/>
        <end position="575"/>
    </location>
</feature>
<feature type="compositionally biased region" description="Low complexity" evidence="1">
    <location>
        <begin position="1025"/>
        <end position="1040"/>
    </location>
</feature>
<feature type="compositionally biased region" description="Polar residues" evidence="1">
    <location>
        <begin position="98"/>
        <end position="109"/>
    </location>
</feature>
<feature type="region of interest" description="Disordered" evidence="1">
    <location>
        <begin position="75"/>
        <end position="111"/>
    </location>
</feature>
<dbReference type="OMA" id="CSITPKD"/>
<keyword evidence="2" id="KW-1133">Transmembrane helix</keyword>
<feature type="compositionally biased region" description="Polar residues" evidence="1">
    <location>
        <begin position="557"/>
        <end position="569"/>
    </location>
</feature>
<keyword evidence="2" id="KW-0812">Transmembrane</keyword>
<feature type="compositionally biased region" description="Low complexity" evidence="1">
    <location>
        <begin position="1211"/>
        <end position="1234"/>
    </location>
</feature>
<comment type="caution">
    <text evidence="3">The sequence shown here is derived from an EMBL/GenBank/DDBJ whole genome shotgun (WGS) entry which is preliminary data.</text>
</comment>
<keyword evidence="2" id="KW-0472">Membrane</keyword>
<dbReference type="EMBL" id="BCMY01000005">
    <property type="protein sequence ID" value="GAQ40719.1"/>
    <property type="molecule type" value="Genomic_DNA"/>
</dbReference>
<feature type="region of interest" description="Disordered" evidence="1">
    <location>
        <begin position="402"/>
        <end position="423"/>
    </location>
</feature>
<dbReference type="VEuPathDB" id="FungiDB:M747DRAFT_374639"/>
<organism evidence="3 4">
    <name type="scientific">Aspergillus niger</name>
    <dbReference type="NCBI Taxonomy" id="5061"/>
    <lineage>
        <taxon>Eukaryota</taxon>
        <taxon>Fungi</taxon>
        <taxon>Dikarya</taxon>
        <taxon>Ascomycota</taxon>
        <taxon>Pezizomycotina</taxon>
        <taxon>Eurotiomycetes</taxon>
        <taxon>Eurotiomycetidae</taxon>
        <taxon>Eurotiales</taxon>
        <taxon>Aspergillaceae</taxon>
        <taxon>Aspergillus</taxon>
        <taxon>Aspergillus subgen. Circumdati</taxon>
    </lineage>
</organism>
<dbReference type="Proteomes" id="UP000068243">
    <property type="component" value="Unassembled WGS sequence"/>
</dbReference>
<sequence>MIWSSIRQILGLAGHTAPEMQDSTAGLRIPAAPTFPLSSPITEEIPSPVPSSPEDHDMERNRPFAFLNKTTRRNNPFIREGSYDKHTQSQEAVDGTGVSYQTNPNQEDLSNLGLYTGKSSERPVGLSLVTDFSHSTSNAPEDGSVPTLMDLNDLKALSEVREQERNAHTLKGILKKVPGQDYDRSSVKPSVFDSKRLSYFNIRRKKKGNDDLSPSDRPIMIGLSMPSDESLSTQGRGLTVNTGHAQRAALTPSIIVTPAKEDTFWTSLDTTHPRPRIASSIYSQPTPYPDDNDSDINIPPVPAIPNLAFLEQNENPSMNMNTESTRRQSVFATGRQRSLSTGTLFEEDDVRRESRSRSFSSGNTRKIPDRLSINTETNRHQSQGWWTYLLSPLLSRYSTAMGPTTPTETARPPVPSIATESRASSDEWWEKEVSSFSPDTPEAIVPHHKELTPDWPDAGLNPFDEKRLSDQNQPVERARDATSFMFPGRPIQGSAAEYYQACAHELFSGRPYFECVNHVCSITPKDKIPGYTEGTAVSSTDSRDLLIDVGDMPQDKGTGSTAVPTTSEARTVYEPSVMDKGVEAALDNLQDNDPIGKASSRGIPLSEHPTIQPPPTLRPLSEYPPSEHPPIEHPPSQHPPSEHPPSENPPSEHPSAGGPPGNTPNQPISDEVSRGMPQETFPTPHAGGETGELAPPPDSQYERKTSWPIFQPIIQPVVQPAPQPAPQPAIQPIIVQAPQPVALPAPPAQTIHVHPATVPSPILIAPNGHQHPAFPQEQQAEPQPPNPTSPGLQQATERAGSIPLSDMHTTLAPAYTSNYNSSSTPVPTYTSHYTSSSIHRMEPHPLSREEVAHTTTEREIIAIRRKTLETEDKKKKKKKFGLLFCCCCCGGDRSHKNGCFGSKDKKEKKVKRRWYLAILTSFLIIIAIILLLVMTLTGKGDSTPVESQWLNLTGYPPMPTGIATIAGPKPQVQQSGCITPSTLWSCALPPEEQSANEPYAANEPNFRVEIRFRNGTYPNSTTIATRSSKTLSSRSSDNPYSPSPSPPSMKDQTFLGNTTDNNTVPYAGEETPFYMTFLSASTLTSTSTLRLARRSSDSSFPNLATIIPSPDEDSDGTAAAADLYPLPSSQPVRLYNRGLNTEHYGFYTYFDRSIFLSSLAPLDGNTTDTNPNDQNGGSNESDARVRCTWSQTRFLVQIWTRSNDTLLQNTTSTSTATASTVTASATATTTPSSANDWTRPGSFPYPITITLDRHGGDAMKKMVYCYGMESGEQINSTEVKLQLEDRSYGGTLVNPAPGIFDLYGNSSTDATGDYGGVDGGSGGCSCKWANWVSNS</sequence>
<feature type="region of interest" description="Disordered" evidence="1">
    <location>
        <begin position="1017"/>
        <end position="1059"/>
    </location>
</feature>
<protein>
    <submittedName>
        <fullName evidence="3">Similar to An15g03490</fullName>
    </submittedName>
</protein>
<accession>A0A100IGA7</accession>
<feature type="region of interest" description="Disordered" evidence="1">
    <location>
        <begin position="765"/>
        <end position="797"/>
    </location>
</feature>
<proteinExistence type="predicted"/>
<dbReference type="VEuPathDB" id="FungiDB:An15g03490"/>
<name>A0A100IGA7_ASPNG</name>
<feature type="compositionally biased region" description="Low complexity" evidence="1">
    <location>
        <begin position="769"/>
        <end position="781"/>
    </location>
</feature>
<dbReference type="PANTHER" id="PTHR24216:SF65">
    <property type="entry name" value="PAXILLIN-LIKE PROTEIN 1"/>
    <property type="match status" value="1"/>
</dbReference>
<feature type="compositionally biased region" description="Pro residues" evidence="1">
    <location>
        <begin position="626"/>
        <end position="639"/>
    </location>
</feature>
<feature type="region of interest" description="Disordered" evidence="1">
    <location>
        <begin position="1211"/>
        <end position="1237"/>
    </location>
</feature>
<evidence type="ECO:0000256" key="2">
    <source>
        <dbReference type="SAM" id="Phobius"/>
    </source>
</evidence>
<dbReference type="PANTHER" id="PTHR24216">
    <property type="entry name" value="PAXILLIN-RELATED"/>
    <property type="match status" value="1"/>
</dbReference>
<dbReference type="OrthoDB" id="10259622at2759"/>
<evidence type="ECO:0000313" key="4">
    <source>
        <dbReference type="Proteomes" id="UP000068243"/>
    </source>
</evidence>
<gene>
    <name evidence="3" type="ORF">ABL_03772</name>
</gene>